<evidence type="ECO:0000256" key="1">
    <source>
        <dbReference type="SAM" id="SignalP"/>
    </source>
</evidence>
<dbReference type="InterPro" id="IPR011048">
    <property type="entry name" value="Haem_d1_sf"/>
</dbReference>
<dbReference type="PANTHER" id="PTHR47197">
    <property type="entry name" value="PROTEIN NIRF"/>
    <property type="match status" value="1"/>
</dbReference>
<gene>
    <name evidence="2" type="ordered locus">Lcho_3892</name>
</gene>
<proteinExistence type="predicted"/>
<feature type="signal peptide" evidence="1">
    <location>
        <begin position="1"/>
        <end position="26"/>
    </location>
</feature>
<dbReference type="EMBL" id="CP001013">
    <property type="protein sequence ID" value="ACB36146.1"/>
    <property type="molecule type" value="Genomic_DNA"/>
</dbReference>
<dbReference type="InterPro" id="IPR015943">
    <property type="entry name" value="WD40/YVTN_repeat-like_dom_sf"/>
</dbReference>
<dbReference type="KEGG" id="lch:Lcho_3892"/>
<name>B1Y7J8_LEPCP</name>
<dbReference type="Proteomes" id="UP000001693">
    <property type="component" value="Chromosome"/>
</dbReference>
<evidence type="ECO:0000313" key="2">
    <source>
        <dbReference type="EMBL" id="ACB36146.1"/>
    </source>
</evidence>
<keyword evidence="3" id="KW-1185">Reference proteome</keyword>
<reference evidence="2 3" key="1">
    <citation type="submission" date="2008-03" db="EMBL/GenBank/DDBJ databases">
        <title>Complete sequence of Leptothrix cholodnii SP-6.</title>
        <authorList>
            <consortium name="US DOE Joint Genome Institute"/>
            <person name="Copeland A."/>
            <person name="Lucas S."/>
            <person name="Lapidus A."/>
            <person name="Glavina del Rio T."/>
            <person name="Dalin E."/>
            <person name="Tice H."/>
            <person name="Bruce D."/>
            <person name="Goodwin L."/>
            <person name="Pitluck S."/>
            <person name="Chertkov O."/>
            <person name="Brettin T."/>
            <person name="Detter J.C."/>
            <person name="Han C."/>
            <person name="Kuske C.R."/>
            <person name="Schmutz J."/>
            <person name="Larimer F."/>
            <person name="Land M."/>
            <person name="Hauser L."/>
            <person name="Kyrpides N."/>
            <person name="Lykidis A."/>
            <person name="Emerson D."/>
            <person name="Richardson P."/>
        </authorList>
    </citation>
    <scope>NUCLEOTIDE SEQUENCE [LARGE SCALE GENOMIC DNA]</scope>
    <source>
        <strain evidence="3">ATCC 51168 / LMG 8142 / SP-6</strain>
    </source>
</reference>
<feature type="chain" id="PRO_5002772909" evidence="1">
    <location>
        <begin position="27"/>
        <end position="660"/>
    </location>
</feature>
<dbReference type="Pfam" id="PF02239">
    <property type="entry name" value="Cytochrom_D1"/>
    <property type="match status" value="1"/>
</dbReference>
<protein>
    <submittedName>
        <fullName evidence="2">40-residue YVTN family beta-propeller repeat protein</fullName>
    </submittedName>
</protein>
<dbReference type="AlphaFoldDB" id="B1Y7J8"/>
<keyword evidence="1" id="KW-0732">Signal</keyword>
<dbReference type="PANTHER" id="PTHR47197:SF3">
    <property type="entry name" value="DIHYDRO-HEME D1 DEHYDROGENASE"/>
    <property type="match status" value="1"/>
</dbReference>
<dbReference type="SUPFAM" id="SSF51004">
    <property type="entry name" value="C-terminal (heme d1) domain of cytochrome cd1-nitrite reductase"/>
    <property type="match status" value="1"/>
</dbReference>
<evidence type="ECO:0000313" key="3">
    <source>
        <dbReference type="Proteomes" id="UP000001693"/>
    </source>
</evidence>
<organism evidence="2 3">
    <name type="scientific">Leptothrix cholodnii (strain ATCC 51168 / LMG 8142 / SP-6)</name>
    <name type="common">Leptothrix discophora (strain SP-6)</name>
    <dbReference type="NCBI Taxonomy" id="395495"/>
    <lineage>
        <taxon>Bacteria</taxon>
        <taxon>Pseudomonadati</taxon>
        <taxon>Pseudomonadota</taxon>
        <taxon>Betaproteobacteria</taxon>
        <taxon>Burkholderiales</taxon>
        <taxon>Sphaerotilaceae</taxon>
        <taxon>Leptothrix</taxon>
    </lineage>
</organism>
<dbReference type="eggNOG" id="COG3391">
    <property type="taxonomic scope" value="Bacteria"/>
</dbReference>
<dbReference type="STRING" id="395495.Lcho_3892"/>
<dbReference type="HOGENOM" id="CLU_430126_0_0_4"/>
<dbReference type="InterPro" id="IPR051200">
    <property type="entry name" value="Host-pathogen_enzymatic-act"/>
</dbReference>
<dbReference type="RefSeq" id="WP_012348892.1">
    <property type="nucleotide sequence ID" value="NC_010524.1"/>
</dbReference>
<dbReference type="Gene3D" id="2.130.10.10">
    <property type="entry name" value="YVTN repeat-like/Quinoprotein amine dehydrogenase"/>
    <property type="match status" value="3"/>
</dbReference>
<sequence length="660" mass="68985" precursor="true">MTVRLDSMLAALLLGAAMSVSGPARSAEAAAPQGPVTDRLVRGGLVVDFSLKPAGALEAVTEGEFADVRFRLTDEAGGQPIRGVAPGAWMDMAQVIQGRGAEQKSCKDKVSLYLKGAIGIRPMVDLNSYHVVLLNNDASVAVVDPIVSMAGATSTLASVLLKSPGADWVASDRERRLYISMPQAGQVAVMDTETFKIVDNIGAGKTPVRVALQPDGRFLWVGNNADGADSGVSVIDTEAGKPVAFVATGAGHHEIAFSADSRHAFVTNRQAGTASVIDVASRAIVKTLATGTQPLSIAHSPLSGSAYVADGKDGRVTVIDGRTLEIAARIALQPGLGPLRITPDGRYALAVNPQQDQVHVIDVASNQHVQDIDIAGQPFQVTFSKTFAYVRAMHSSRVSMINLSTLGQGRQATVQAFAAGDQPPRAGAGVAIADSVAAAAGEGTVFVVNPADGTTYYYMEGMNATSSNYRVHGSSPRAVTVVDRSLKEVEPGVYAGRVRIPVAGQYDVAFMLQSPQVLHCFSAEAAVNPQLARAAEPMQIAFETTQRQFAVGETAAIRFRVTDGATGTPRAGVAGLAALHFLAPGRRRSESAVVEIGGGLYEARLALAEAGAWYVYLGAPALKVGYGQLPFYSLQALPRAELDKSAPQAPIAAQPQRVPS</sequence>
<accession>B1Y7J8</accession>